<feature type="domain" description="Major facilitator superfamily (MFS) profile" evidence="4">
    <location>
        <begin position="49"/>
        <end position="429"/>
    </location>
</feature>
<feature type="transmembrane region" description="Helical" evidence="3">
    <location>
        <begin position="89"/>
        <end position="108"/>
    </location>
</feature>
<evidence type="ECO:0000256" key="2">
    <source>
        <dbReference type="ARBA" id="ARBA00006727"/>
    </source>
</evidence>
<dbReference type="GO" id="GO:0022857">
    <property type="term" value="F:transmembrane transporter activity"/>
    <property type="evidence" value="ECO:0007669"/>
    <property type="project" value="InterPro"/>
</dbReference>
<dbReference type="SUPFAM" id="SSF103473">
    <property type="entry name" value="MFS general substrate transporter"/>
    <property type="match status" value="1"/>
</dbReference>
<comment type="similarity">
    <text evidence="2">Belongs to the major facilitator superfamily. Monocarboxylate porter (TC 2.A.1.13) family.</text>
</comment>
<organism evidence="5 6">
    <name type="scientific">Syncephalastrum racemosum</name>
    <name type="common">Filamentous fungus</name>
    <dbReference type="NCBI Taxonomy" id="13706"/>
    <lineage>
        <taxon>Eukaryota</taxon>
        <taxon>Fungi</taxon>
        <taxon>Fungi incertae sedis</taxon>
        <taxon>Mucoromycota</taxon>
        <taxon>Mucoromycotina</taxon>
        <taxon>Mucoromycetes</taxon>
        <taxon>Mucorales</taxon>
        <taxon>Syncephalastraceae</taxon>
        <taxon>Syncephalastrum</taxon>
    </lineage>
</organism>
<feature type="transmembrane region" description="Helical" evidence="3">
    <location>
        <begin position="284"/>
        <end position="304"/>
    </location>
</feature>
<dbReference type="Gene3D" id="1.20.1250.20">
    <property type="entry name" value="MFS general substrate transporter like domains"/>
    <property type="match status" value="2"/>
</dbReference>
<comment type="subcellular location">
    <subcellularLocation>
        <location evidence="1">Membrane</location>
        <topology evidence="1">Multi-pass membrane protein</topology>
    </subcellularLocation>
</comment>
<dbReference type="OrthoDB" id="6499973at2759"/>
<feature type="transmembrane region" description="Helical" evidence="3">
    <location>
        <begin position="50"/>
        <end position="69"/>
    </location>
</feature>
<keyword evidence="3" id="KW-0812">Transmembrane</keyword>
<dbReference type="InterPro" id="IPR050327">
    <property type="entry name" value="Proton-linked_MCT"/>
</dbReference>
<dbReference type="GO" id="GO:0016020">
    <property type="term" value="C:membrane"/>
    <property type="evidence" value="ECO:0007669"/>
    <property type="project" value="UniProtKB-SubCell"/>
</dbReference>
<reference evidence="5 6" key="1">
    <citation type="submission" date="2016-07" db="EMBL/GenBank/DDBJ databases">
        <title>Pervasive Adenine N6-methylation of Active Genes in Fungi.</title>
        <authorList>
            <consortium name="DOE Joint Genome Institute"/>
            <person name="Mondo S.J."/>
            <person name="Dannebaum R.O."/>
            <person name="Kuo R.C."/>
            <person name="Labutti K."/>
            <person name="Haridas S."/>
            <person name="Kuo A."/>
            <person name="Salamov A."/>
            <person name="Ahrendt S.R."/>
            <person name="Lipzen A."/>
            <person name="Sullivan W."/>
            <person name="Andreopoulos W.B."/>
            <person name="Clum A."/>
            <person name="Lindquist E."/>
            <person name="Daum C."/>
            <person name="Ramamoorthy G.K."/>
            <person name="Gryganskyi A."/>
            <person name="Culley D."/>
            <person name="Magnuson J.K."/>
            <person name="James T.Y."/>
            <person name="O'Malley M.A."/>
            <person name="Stajich J.E."/>
            <person name="Spatafora J.W."/>
            <person name="Visel A."/>
            <person name="Grigoriev I.V."/>
        </authorList>
    </citation>
    <scope>NUCLEOTIDE SEQUENCE [LARGE SCALE GENOMIC DNA]</scope>
    <source>
        <strain evidence="5 6">NRRL 2496</strain>
    </source>
</reference>
<dbReference type="InterPro" id="IPR011701">
    <property type="entry name" value="MFS"/>
</dbReference>
<dbReference type="Proteomes" id="UP000242180">
    <property type="component" value="Unassembled WGS sequence"/>
</dbReference>
<evidence type="ECO:0000313" key="5">
    <source>
        <dbReference type="EMBL" id="ORY93228.1"/>
    </source>
</evidence>
<protein>
    <submittedName>
        <fullName evidence="5">Major facilitator superfamily domain-containing protein</fullName>
    </submittedName>
</protein>
<accession>A0A1X2H4H4</accession>
<dbReference type="InterPro" id="IPR020846">
    <property type="entry name" value="MFS_dom"/>
</dbReference>
<dbReference type="OMA" id="IESATGW"/>
<sequence>MDIIEKQEKQQTHVDNENVIEHVKTHSSACSVVSSENEHYRQPPDGGLKAWLVVLGGFCSFFSAIGYGNCWGVFLDEYNANVYPGQQTALSWIGGLWSSMCNITGPIYPWLLSKTTDRKLVACSVILSPLALMMGSITNQVWQLYITQGVMSGVGASLAWYSGMTGPQRWFSRRRGLAIGITLSASGIGGLAFSYISQAAIEHIGWRWALRILGFIQFALLIVSTITAYPLNPSPKNVPLFDFSSFKNKQFYVLVVVHFFSGFAFYVPSGYVPSYSRAMGFNPWLGANLNAMMSIFMFVGKVSLGFCSDYIGHFNMTFICAAIAAIAHLAVWMTAKAEASMWAFAVLYGMFGGSYIAMVAVIITHIVDFEHIESGTGWCYFAWCVSGLFGQPIVSQIISHTDYQGGIAFNGSLFAVCAILVLVLRIWRGGCTIIKKV</sequence>
<feature type="transmembrane region" description="Helical" evidence="3">
    <location>
        <begin position="251"/>
        <end position="272"/>
    </location>
</feature>
<dbReference type="EMBL" id="MCGN01000009">
    <property type="protein sequence ID" value="ORY93228.1"/>
    <property type="molecule type" value="Genomic_DNA"/>
</dbReference>
<feature type="transmembrane region" description="Helical" evidence="3">
    <location>
        <begin position="144"/>
        <end position="164"/>
    </location>
</feature>
<feature type="transmembrane region" description="Helical" evidence="3">
    <location>
        <begin position="316"/>
        <end position="335"/>
    </location>
</feature>
<feature type="transmembrane region" description="Helical" evidence="3">
    <location>
        <begin position="208"/>
        <end position="231"/>
    </location>
</feature>
<feature type="transmembrane region" description="Helical" evidence="3">
    <location>
        <begin position="341"/>
        <end position="366"/>
    </location>
</feature>
<keyword evidence="6" id="KW-1185">Reference proteome</keyword>
<keyword evidence="3" id="KW-0472">Membrane</keyword>
<gene>
    <name evidence="5" type="ORF">BCR43DRAFT_496544</name>
</gene>
<evidence type="ECO:0000256" key="1">
    <source>
        <dbReference type="ARBA" id="ARBA00004141"/>
    </source>
</evidence>
<evidence type="ECO:0000313" key="6">
    <source>
        <dbReference type="Proteomes" id="UP000242180"/>
    </source>
</evidence>
<keyword evidence="3" id="KW-1133">Transmembrane helix</keyword>
<comment type="caution">
    <text evidence="5">The sequence shown here is derived from an EMBL/GenBank/DDBJ whole genome shotgun (WGS) entry which is preliminary data.</text>
</comment>
<dbReference type="InterPro" id="IPR036259">
    <property type="entry name" value="MFS_trans_sf"/>
</dbReference>
<evidence type="ECO:0000259" key="4">
    <source>
        <dbReference type="PROSITE" id="PS50850"/>
    </source>
</evidence>
<dbReference type="PANTHER" id="PTHR11360:SF284">
    <property type="entry name" value="EG:103B4.3 PROTEIN-RELATED"/>
    <property type="match status" value="1"/>
</dbReference>
<proteinExistence type="inferred from homology"/>
<feature type="transmembrane region" description="Helical" evidence="3">
    <location>
        <begin position="405"/>
        <end position="427"/>
    </location>
</feature>
<name>A0A1X2H4H4_SYNRA</name>
<dbReference type="PROSITE" id="PS50850">
    <property type="entry name" value="MFS"/>
    <property type="match status" value="1"/>
</dbReference>
<dbReference type="InParanoid" id="A0A1X2H4H4"/>
<dbReference type="STRING" id="13706.A0A1X2H4H4"/>
<feature type="transmembrane region" description="Helical" evidence="3">
    <location>
        <begin position="176"/>
        <end position="196"/>
    </location>
</feature>
<evidence type="ECO:0000256" key="3">
    <source>
        <dbReference type="SAM" id="Phobius"/>
    </source>
</evidence>
<dbReference type="PANTHER" id="PTHR11360">
    <property type="entry name" value="MONOCARBOXYLATE TRANSPORTER"/>
    <property type="match status" value="1"/>
</dbReference>
<dbReference type="AlphaFoldDB" id="A0A1X2H4H4"/>
<dbReference type="Pfam" id="PF07690">
    <property type="entry name" value="MFS_1"/>
    <property type="match status" value="1"/>
</dbReference>